<accession>A0A4R0YVM2</accession>
<dbReference type="GO" id="GO:0005506">
    <property type="term" value="F:iron ion binding"/>
    <property type="evidence" value="ECO:0007669"/>
    <property type="project" value="InterPro"/>
</dbReference>
<dbReference type="SUPFAM" id="SSF47175">
    <property type="entry name" value="Cytochromes"/>
    <property type="match status" value="1"/>
</dbReference>
<dbReference type="GO" id="GO:0022900">
    <property type="term" value="P:electron transport chain"/>
    <property type="evidence" value="ECO:0007669"/>
    <property type="project" value="InterPro"/>
</dbReference>
<evidence type="ECO:0000313" key="1">
    <source>
        <dbReference type="EMBL" id="TCI10642.1"/>
    </source>
</evidence>
<keyword evidence="2" id="KW-1185">Reference proteome</keyword>
<dbReference type="GO" id="GO:0009055">
    <property type="term" value="F:electron transfer activity"/>
    <property type="evidence" value="ECO:0007669"/>
    <property type="project" value="InterPro"/>
</dbReference>
<organism evidence="1 2">
    <name type="scientific">Dyella soli</name>
    <dbReference type="NCBI Taxonomy" id="522319"/>
    <lineage>
        <taxon>Bacteria</taxon>
        <taxon>Pseudomonadati</taxon>
        <taxon>Pseudomonadota</taxon>
        <taxon>Gammaproteobacteria</taxon>
        <taxon>Lysobacterales</taxon>
        <taxon>Rhodanobacteraceae</taxon>
        <taxon>Dyella</taxon>
    </lineage>
</organism>
<sequence length="129" mass="13792">MRFALMIVLGLFIGIIGTVFAMNALHERNPFPHAVMSVMAHHAGALNAAVKSQRCDAAQSQQHLTRLLQTSADIGGAFPGVDQPFLDEAAKLRDKTQAALAAAPGDCKALLAVIKPIGEVCESCHQQYR</sequence>
<protein>
    <submittedName>
        <fullName evidence="1">Cytochrome C</fullName>
    </submittedName>
</protein>
<dbReference type="InterPro" id="IPR002321">
    <property type="entry name" value="Cyt_c_II"/>
</dbReference>
<dbReference type="RefSeq" id="WP_131408856.1">
    <property type="nucleotide sequence ID" value="NZ_SJTG01000002.1"/>
</dbReference>
<evidence type="ECO:0000313" key="2">
    <source>
        <dbReference type="Proteomes" id="UP000291822"/>
    </source>
</evidence>
<dbReference type="EMBL" id="SJTG01000002">
    <property type="protein sequence ID" value="TCI10642.1"/>
    <property type="molecule type" value="Genomic_DNA"/>
</dbReference>
<dbReference type="Proteomes" id="UP000291822">
    <property type="component" value="Unassembled WGS sequence"/>
</dbReference>
<dbReference type="Pfam" id="PF01322">
    <property type="entry name" value="Cytochrom_C_2"/>
    <property type="match status" value="1"/>
</dbReference>
<dbReference type="InterPro" id="IPR010980">
    <property type="entry name" value="Cyt_c/b562"/>
</dbReference>
<gene>
    <name evidence="1" type="ORF">EZM97_17430</name>
</gene>
<dbReference type="Gene3D" id="1.20.120.10">
    <property type="entry name" value="Cytochrome c/b562"/>
    <property type="match status" value="1"/>
</dbReference>
<dbReference type="GO" id="GO:0020037">
    <property type="term" value="F:heme binding"/>
    <property type="evidence" value="ECO:0007669"/>
    <property type="project" value="InterPro"/>
</dbReference>
<comment type="caution">
    <text evidence="1">The sequence shown here is derived from an EMBL/GenBank/DDBJ whole genome shotgun (WGS) entry which is preliminary data.</text>
</comment>
<dbReference type="InterPro" id="IPR015984">
    <property type="entry name" value="Cyt_c_prime_subgr"/>
</dbReference>
<proteinExistence type="predicted"/>
<dbReference type="PRINTS" id="PR00608">
    <property type="entry name" value="CYTCHROMECII"/>
</dbReference>
<name>A0A4R0YVM2_9GAMM</name>
<dbReference type="AlphaFoldDB" id="A0A4R0YVM2"/>
<dbReference type="PROSITE" id="PS51009">
    <property type="entry name" value="CYTCII"/>
    <property type="match status" value="1"/>
</dbReference>
<reference evidence="1 2" key="1">
    <citation type="submission" date="2019-02" db="EMBL/GenBank/DDBJ databases">
        <title>Dyella amyloliquefaciens sp. nov., isolated from forest soil.</title>
        <authorList>
            <person name="Gao Z.-H."/>
            <person name="Qiu L.-H."/>
        </authorList>
    </citation>
    <scope>NUCLEOTIDE SEQUENCE [LARGE SCALE GENOMIC DNA]</scope>
    <source>
        <strain evidence="1 2">KACC 12747</strain>
    </source>
</reference>